<dbReference type="SUPFAM" id="SSF89895">
    <property type="entry name" value="FYSH domain"/>
    <property type="match status" value="1"/>
</dbReference>
<dbReference type="STRING" id="983506.L8X5P5"/>
<feature type="region of interest" description="Disordered" evidence="1">
    <location>
        <begin position="81"/>
        <end position="112"/>
    </location>
</feature>
<evidence type="ECO:0000259" key="2">
    <source>
        <dbReference type="Pfam" id="PF01172"/>
    </source>
</evidence>
<keyword evidence="4" id="KW-1185">Reference proteome</keyword>
<comment type="caution">
    <text evidence="3">The sequence shown here is derived from an EMBL/GenBank/DDBJ whole genome shotgun (WGS) entry which is preliminary data.</text>
</comment>
<feature type="domain" description="Ribosome maturation protein SDO1/SBDS N-terminal" evidence="2">
    <location>
        <begin position="37"/>
        <end position="82"/>
    </location>
</feature>
<sequence>MEVSTCGTNGLVSLLTYAFISVDTRCILSTDHQRFTAFDVFHSSTGHTGQWGKASKQQLEGTFGTSKEDDVVGQILNKGVSKTGSGFASKTGNKNDKNLSQGSGEVRVSGFR</sequence>
<dbReference type="Proteomes" id="UP000011668">
    <property type="component" value="Unassembled WGS sequence"/>
</dbReference>
<evidence type="ECO:0000256" key="1">
    <source>
        <dbReference type="SAM" id="MobiDB-lite"/>
    </source>
</evidence>
<dbReference type="EMBL" id="AFRT01000059">
    <property type="protein sequence ID" value="ELU45631.1"/>
    <property type="molecule type" value="Genomic_DNA"/>
</dbReference>
<protein>
    <submittedName>
        <fullName evidence="3">SBDS domain-containing protein</fullName>
    </submittedName>
</protein>
<dbReference type="Pfam" id="PF01172">
    <property type="entry name" value="SBDS_N"/>
    <property type="match status" value="1"/>
</dbReference>
<dbReference type="HOGENOM" id="CLU_2147547_0_0_1"/>
<proteinExistence type="predicted"/>
<name>L8X5P5_THACA</name>
<evidence type="ECO:0000313" key="3">
    <source>
        <dbReference type="EMBL" id="ELU45631.1"/>
    </source>
</evidence>
<gene>
    <name evidence="3" type="ORF">AG1IA_00350</name>
</gene>
<dbReference type="InterPro" id="IPR019783">
    <property type="entry name" value="SDO1/SBDS_N"/>
</dbReference>
<accession>L8X5P5</accession>
<reference evidence="3 4" key="1">
    <citation type="journal article" date="2013" name="Nat. Commun.">
        <title>The evolution and pathogenic mechanisms of the rice sheath blight pathogen.</title>
        <authorList>
            <person name="Zheng A."/>
            <person name="Lin R."/>
            <person name="Xu L."/>
            <person name="Qin P."/>
            <person name="Tang C."/>
            <person name="Ai P."/>
            <person name="Zhang D."/>
            <person name="Liu Y."/>
            <person name="Sun Z."/>
            <person name="Feng H."/>
            <person name="Wang Y."/>
            <person name="Chen Y."/>
            <person name="Liang X."/>
            <person name="Fu R."/>
            <person name="Li Q."/>
            <person name="Zhang J."/>
            <person name="Yu X."/>
            <person name="Xie Z."/>
            <person name="Ding L."/>
            <person name="Guan P."/>
            <person name="Tang J."/>
            <person name="Liang Y."/>
            <person name="Wang S."/>
            <person name="Deng Q."/>
            <person name="Li S."/>
            <person name="Zhu J."/>
            <person name="Wang L."/>
            <person name="Liu H."/>
            <person name="Li P."/>
        </authorList>
    </citation>
    <scope>NUCLEOTIDE SEQUENCE [LARGE SCALE GENOMIC DNA]</scope>
    <source>
        <strain evidence="4">AG-1 IA</strain>
    </source>
</reference>
<organism evidence="3 4">
    <name type="scientific">Thanatephorus cucumeris (strain AG1-IA)</name>
    <name type="common">Rice sheath blight fungus</name>
    <name type="synonym">Rhizoctonia solani</name>
    <dbReference type="NCBI Taxonomy" id="983506"/>
    <lineage>
        <taxon>Eukaryota</taxon>
        <taxon>Fungi</taxon>
        <taxon>Dikarya</taxon>
        <taxon>Basidiomycota</taxon>
        <taxon>Agaricomycotina</taxon>
        <taxon>Agaricomycetes</taxon>
        <taxon>Cantharellales</taxon>
        <taxon>Ceratobasidiaceae</taxon>
        <taxon>Rhizoctonia</taxon>
        <taxon>Rhizoctonia solani AG-1</taxon>
    </lineage>
</organism>
<dbReference type="Gene3D" id="3.30.1250.10">
    <property type="entry name" value="Ribosome maturation protein SBDS, N-terminal domain"/>
    <property type="match status" value="1"/>
</dbReference>
<evidence type="ECO:0000313" key="4">
    <source>
        <dbReference type="Proteomes" id="UP000011668"/>
    </source>
</evidence>
<dbReference type="AlphaFoldDB" id="L8X5P5"/>
<dbReference type="OrthoDB" id="2567806at2759"/>
<feature type="compositionally biased region" description="Polar residues" evidence="1">
    <location>
        <begin position="81"/>
        <end position="103"/>
    </location>
</feature>
<dbReference type="InterPro" id="IPR036786">
    <property type="entry name" value="Ribosome_mat_SBDS_N_sf"/>
</dbReference>